<dbReference type="PROSITE" id="PS50088">
    <property type="entry name" value="ANK_REPEAT"/>
    <property type="match status" value="7"/>
</dbReference>
<feature type="repeat" description="ANK" evidence="3">
    <location>
        <begin position="51"/>
        <end position="83"/>
    </location>
</feature>
<feature type="repeat" description="ANK" evidence="3">
    <location>
        <begin position="214"/>
        <end position="246"/>
    </location>
</feature>
<dbReference type="InterPro" id="IPR036770">
    <property type="entry name" value="Ankyrin_rpt-contain_sf"/>
</dbReference>
<evidence type="ECO:0000313" key="4">
    <source>
        <dbReference type="EMBL" id="PCJ42511.1"/>
    </source>
</evidence>
<evidence type="ECO:0000256" key="1">
    <source>
        <dbReference type="ARBA" id="ARBA00022737"/>
    </source>
</evidence>
<protein>
    <submittedName>
        <fullName evidence="4">Uncharacterized protein</fullName>
    </submittedName>
</protein>
<dbReference type="SMART" id="SM00248">
    <property type="entry name" value="ANK"/>
    <property type="match status" value="9"/>
</dbReference>
<accession>A0A2A5CG88</accession>
<sequence>MRISNKSIQAFIFVLFGIAIVTQVSAQTDLSLDELRTALASGMDVDSSKADGTTILMEAIYYREADKARLLIESGADVNAENRYGMTAMFLAARAGMVDIGIILLSAGVNSNATTDEGETLLMAAAKAGSAPLVRALLSDDLDRMIVAVDPNLTESWRGQTALMWAAAEGHVEVIQALVDAGADINKLSAYQKFIEPDEDKRQGGFVYPRIPKGRLSALHFASRDGQLAAVQALIYNGADLDVVDEEGSTPAMLAAMNGHYESATALLNAGADVNIQDKLGRTVLFIATDMHTLDANPRPGPKPYGDLDSLDVIALALEKGADPNLALKTGLPAWLAQGSGHNPLLNEGATPLLRAAMSGDLVVINMLLESGADTYLMTAEREARGFGGPPNGLTNVVMAAAGVSWRPSISRGREADAITALNLFLNDFDFDINAANQAGVTALHGAVMRGSPEIVEYLGENGADFTALLPNATGGDMYAEGADLSPLDLALGVIDLRLEANPEVEAVIRRYMTPADYDAIDARKVELLEERAAEQAAAEAEEESES</sequence>
<dbReference type="SUPFAM" id="SSF48403">
    <property type="entry name" value="Ankyrin repeat"/>
    <property type="match status" value="1"/>
</dbReference>
<dbReference type="PRINTS" id="PR01415">
    <property type="entry name" value="ANKYRIN"/>
</dbReference>
<dbReference type="Pfam" id="PF00023">
    <property type="entry name" value="Ank"/>
    <property type="match status" value="3"/>
</dbReference>
<dbReference type="PANTHER" id="PTHR24198:SF165">
    <property type="entry name" value="ANKYRIN REPEAT-CONTAINING PROTEIN-RELATED"/>
    <property type="match status" value="1"/>
</dbReference>
<feature type="repeat" description="ANK" evidence="3">
    <location>
        <begin position="84"/>
        <end position="116"/>
    </location>
</feature>
<dbReference type="PROSITE" id="PS50297">
    <property type="entry name" value="ANK_REP_REGION"/>
    <property type="match status" value="6"/>
</dbReference>
<name>A0A2A5CG88_9GAMM</name>
<keyword evidence="1" id="KW-0677">Repeat</keyword>
<evidence type="ECO:0000256" key="2">
    <source>
        <dbReference type="ARBA" id="ARBA00023043"/>
    </source>
</evidence>
<evidence type="ECO:0000313" key="5">
    <source>
        <dbReference type="Proteomes" id="UP000228987"/>
    </source>
</evidence>
<dbReference type="PANTHER" id="PTHR24198">
    <property type="entry name" value="ANKYRIN REPEAT AND PROTEIN KINASE DOMAIN-CONTAINING PROTEIN"/>
    <property type="match status" value="1"/>
</dbReference>
<evidence type="ECO:0000256" key="3">
    <source>
        <dbReference type="PROSITE-ProRule" id="PRU00023"/>
    </source>
</evidence>
<reference evidence="5" key="1">
    <citation type="submission" date="2017-08" db="EMBL/GenBank/DDBJ databases">
        <title>A dynamic microbial community with high functional redundancy inhabits the cold, oxic subseafloor aquifer.</title>
        <authorList>
            <person name="Tully B.J."/>
            <person name="Wheat C.G."/>
            <person name="Glazer B.T."/>
            <person name="Huber J.A."/>
        </authorList>
    </citation>
    <scope>NUCLEOTIDE SEQUENCE [LARGE SCALE GENOMIC DNA]</scope>
</reference>
<organism evidence="4 5">
    <name type="scientific">SAR86 cluster bacterium</name>
    <dbReference type="NCBI Taxonomy" id="2030880"/>
    <lineage>
        <taxon>Bacteria</taxon>
        <taxon>Pseudomonadati</taxon>
        <taxon>Pseudomonadota</taxon>
        <taxon>Gammaproteobacteria</taxon>
        <taxon>SAR86 cluster</taxon>
    </lineage>
</organism>
<dbReference type="AlphaFoldDB" id="A0A2A5CG88"/>
<feature type="repeat" description="ANK" evidence="3">
    <location>
        <begin position="247"/>
        <end position="279"/>
    </location>
</feature>
<keyword evidence="2 3" id="KW-0040">ANK repeat</keyword>
<dbReference type="Gene3D" id="1.25.40.20">
    <property type="entry name" value="Ankyrin repeat-containing domain"/>
    <property type="match status" value="4"/>
</dbReference>
<feature type="repeat" description="ANK" evidence="3">
    <location>
        <begin position="348"/>
        <end position="380"/>
    </location>
</feature>
<dbReference type="Pfam" id="PF12796">
    <property type="entry name" value="Ank_2"/>
    <property type="match status" value="2"/>
</dbReference>
<feature type="repeat" description="ANK" evidence="3">
    <location>
        <begin position="158"/>
        <end position="190"/>
    </location>
</feature>
<feature type="repeat" description="ANK" evidence="3">
    <location>
        <begin position="439"/>
        <end position="465"/>
    </location>
</feature>
<dbReference type="InterPro" id="IPR002110">
    <property type="entry name" value="Ankyrin_rpt"/>
</dbReference>
<gene>
    <name evidence="4" type="ORF">COA71_03085</name>
</gene>
<comment type="caution">
    <text evidence="4">The sequence shown here is derived from an EMBL/GenBank/DDBJ whole genome shotgun (WGS) entry which is preliminary data.</text>
</comment>
<dbReference type="EMBL" id="NVWI01000002">
    <property type="protein sequence ID" value="PCJ42511.1"/>
    <property type="molecule type" value="Genomic_DNA"/>
</dbReference>
<proteinExistence type="predicted"/>
<dbReference type="Proteomes" id="UP000228987">
    <property type="component" value="Unassembled WGS sequence"/>
</dbReference>